<dbReference type="HOGENOM" id="CLU_025028_3_1_1"/>
<organism evidence="7 8">
    <name type="scientific">Ceriporiopsis subvermispora (strain B)</name>
    <name type="common">White-rot fungus</name>
    <name type="synonym">Gelatoporia subvermispora</name>
    <dbReference type="NCBI Taxonomy" id="914234"/>
    <lineage>
        <taxon>Eukaryota</taxon>
        <taxon>Fungi</taxon>
        <taxon>Dikarya</taxon>
        <taxon>Basidiomycota</taxon>
        <taxon>Agaricomycotina</taxon>
        <taxon>Agaricomycetes</taxon>
        <taxon>Polyporales</taxon>
        <taxon>Gelatoporiaceae</taxon>
        <taxon>Gelatoporia</taxon>
    </lineage>
</organism>
<evidence type="ECO:0000256" key="2">
    <source>
        <dbReference type="ARBA" id="ARBA00022692"/>
    </source>
</evidence>
<evidence type="ECO:0000313" key="7">
    <source>
        <dbReference type="EMBL" id="EMD38589.1"/>
    </source>
</evidence>
<name>M2PPY2_CERS8</name>
<dbReference type="PANTHER" id="PTHR13146">
    <property type="match status" value="1"/>
</dbReference>
<accession>M2PPY2</accession>
<evidence type="ECO:0000256" key="4">
    <source>
        <dbReference type="ARBA" id="ARBA00023136"/>
    </source>
</evidence>
<feature type="transmembrane region" description="Helical" evidence="6">
    <location>
        <begin position="98"/>
        <end position="120"/>
    </location>
</feature>
<dbReference type="AlphaFoldDB" id="M2PPY2"/>
<feature type="transmembrane region" description="Helical" evidence="6">
    <location>
        <begin position="153"/>
        <end position="175"/>
    </location>
</feature>
<dbReference type="EMBL" id="KB445795">
    <property type="protein sequence ID" value="EMD38589.1"/>
    <property type="molecule type" value="Genomic_DNA"/>
</dbReference>
<dbReference type="GO" id="GO:0000139">
    <property type="term" value="C:Golgi membrane"/>
    <property type="evidence" value="ECO:0007669"/>
    <property type="project" value="InterPro"/>
</dbReference>
<gene>
    <name evidence="7" type="ORF">CERSUDRAFT_113772</name>
</gene>
<evidence type="ECO:0000256" key="5">
    <source>
        <dbReference type="SAM" id="MobiDB-lite"/>
    </source>
</evidence>
<proteinExistence type="predicted"/>
<dbReference type="Pfam" id="PF04142">
    <property type="entry name" value="Nuc_sug_transp"/>
    <property type="match status" value="1"/>
</dbReference>
<dbReference type="STRING" id="914234.M2PPY2"/>
<evidence type="ECO:0000256" key="3">
    <source>
        <dbReference type="ARBA" id="ARBA00022989"/>
    </source>
</evidence>
<dbReference type="GO" id="GO:0015165">
    <property type="term" value="F:pyrimidine nucleotide-sugar transmembrane transporter activity"/>
    <property type="evidence" value="ECO:0007669"/>
    <property type="project" value="InterPro"/>
</dbReference>
<dbReference type="PANTHER" id="PTHR13146:SF0">
    <property type="entry name" value="SOLUTE CARRIER FAMILY 35 MEMBER F6"/>
    <property type="match status" value="1"/>
</dbReference>
<keyword evidence="2 6" id="KW-0812">Transmembrane</keyword>
<dbReference type="Proteomes" id="UP000016930">
    <property type="component" value="Unassembled WGS sequence"/>
</dbReference>
<dbReference type="InterPro" id="IPR012404">
    <property type="entry name" value="UCP036436"/>
</dbReference>
<feature type="region of interest" description="Disordered" evidence="5">
    <location>
        <begin position="409"/>
        <end position="438"/>
    </location>
</feature>
<feature type="transmembrane region" description="Helical" evidence="6">
    <location>
        <begin position="343"/>
        <end position="365"/>
    </location>
</feature>
<dbReference type="PIRSF" id="PIRSF036436">
    <property type="entry name" value="UCP036436"/>
    <property type="match status" value="1"/>
</dbReference>
<keyword evidence="4 6" id="KW-0472">Membrane</keyword>
<feature type="transmembrane region" description="Helical" evidence="6">
    <location>
        <begin position="288"/>
        <end position="308"/>
    </location>
</feature>
<protein>
    <recommendedName>
        <fullName evidence="9">EamA domain-containing protein</fullName>
    </recommendedName>
</protein>
<feature type="transmembrane region" description="Helical" evidence="6">
    <location>
        <begin position="242"/>
        <end position="268"/>
    </location>
</feature>
<evidence type="ECO:0000256" key="1">
    <source>
        <dbReference type="ARBA" id="ARBA00004141"/>
    </source>
</evidence>
<keyword evidence="3 6" id="KW-1133">Transmembrane helix</keyword>
<dbReference type="OrthoDB" id="408493at2759"/>
<feature type="transmembrane region" description="Helical" evidence="6">
    <location>
        <begin position="126"/>
        <end position="146"/>
    </location>
</feature>
<evidence type="ECO:0008006" key="9">
    <source>
        <dbReference type="Google" id="ProtNLM"/>
    </source>
</evidence>
<dbReference type="SUPFAM" id="SSF103481">
    <property type="entry name" value="Multidrug resistance efflux transporter EmrE"/>
    <property type="match status" value="1"/>
</dbReference>
<dbReference type="InterPro" id="IPR037185">
    <property type="entry name" value="EmrE-like"/>
</dbReference>
<feature type="transmembrane region" description="Helical" evidence="6">
    <location>
        <begin position="210"/>
        <end position="230"/>
    </location>
</feature>
<comment type="subcellular location">
    <subcellularLocation>
        <location evidence="1">Membrane</location>
        <topology evidence="1">Multi-pass membrane protein</topology>
    </subcellularLocation>
</comment>
<feature type="transmembrane region" description="Helical" evidence="6">
    <location>
        <begin position="42"/>
        <end position="60"/>
    </location>
</feature>
<reference evidence="7 8" key="1">
    <citation type="journal article" date="2012" name="Proc. Natl. Acad. Sci. U.S.A.">
        <title>Comparative genomics of Ceriporiopsis subvermispora and Phanerochaete chrysosporium provide insight into selective ligninolysis.</title>
        <authorList>
            <person name="Fernandez-Fueyo E."/>
            <person name="Ruiz-Duenas F.J."/>
            <person name="Ferreira P."/>
            <person name="Floudas D."/>
            <person name="Hibbett D.S."/>
            <person name="Canessa P."/>
            <person name="Larrondo L.F."/>
            <person name="James T.Y."/>
            <person name="Seelenfreund D."/>
            <person name="Lobos S."/>
            <person name="Polanco R."/>
            <person name="Tello M."/>
            <person name="Honda Y."/>
            <person name="Watanabe T."/>
            <person name="Watanabe T."/>
            <person name="Ryu J.S."/>
            <person name="Kubicek C.P."/>
            <person name="Schmoll M."/>
            <person name="Gaskell J."/>
            <person name="Hammel K.E."/>
            <person name="St John F.J."/>
            <person name="Vanden Wymelenberg A."/>
            <person name="Sabat G."/>
            <person name="Splinter BonDurant S."/>
            <person name="Syed K."/>
            <person name="Yadav J.S."/>
            <person name="Doddapaneni H."/>
            <person name="Subramanian V."/>
            <person name="Lavin J.L."/>
            <person name="Oguiza J.A."/>
            <person name="Perez G."/>
            <person name="Pisabarro A.G."/>
            <person name="Ramirez L."/>
            <person name="Santoyo F."/>
            <person name="Master E."/>
            <person name="Coutinho P.M."/>
            <person name="Henrissat B."/>
            <person name="Lombard V."/>
            <person name="Magnuson J.K."/>
            <person name="Kuees U."/>
            <person name="Hori C."/>
            <person name="Igarashi K."/>
            <person name="Samejima M."/>
            <person name="Held B.W."/>
            <person name="Barry K.W."/>
            <person name="LaButti K.M."/>
            <person name="Lapidus A."/>
            <person name="Lindquist E.A."/>
            <person name="Lucas S.M."/>
            <person name="Riley R."/>
            <person name="Salamov A.A."/>
            <person name="Hoffmeister D."/>
            <person name="Schwenk D."/>
            <person name="Hadar Y."/>
            <person name="Yarden O."/>
            <person name="de Vries R.P."/>
            <person name="Wiebenga A."/>
            <person name="Stenlid J."/>
            <person name="Eastwood D."/>
            <person name="Grigoriev I.V."/>
            <person name="Berka R.M."/>
            <person name="Blanchette R.A."/>
            <person name="Kersten P."/>
            <person name="Martinez A.T."/>
            <person name="Vicuna R."/>
            <person name="Cullen D."/>
        </authorList>
    </citation>
    <scope>NUCLEOTIDE SEQUENCE [LARGE SCALE GENOMIC DNA]</scope>
    <source>
        <strain evidence="7 8">B</strain>
    </source>
</reference>
<sequence>MLITGSSNSLWSKYQDMQCVENCDDPNPARHVLYEQPVWQTLQMFLGEMLCFLPVIFTWLRSKRASQPVQLPVDSEEEPAAGPKAQLLQPEPLHGWRVLLLWFPAACDLTGTTLMNVGLLYTPVSIYQMTRGALVLFVGVLSVIFLRRRLWLYQWMSLITVMAGVSLVGFSGSLIKDAVKDTNATAIAASTLLEDVPPPQPIEEPEITKVLVGVFFILFAQVFTATQFVVEEKIMARYSVAPLVAVGYEGLFGALSIVLAMPLLARYADVSPFFDLPRGWYQMINTPTVLYSGLVIALSISLFNFFGLSVTRHVSATARSLTDTCRTLSIWIVSLGLGWEKLLWPISVLQVVGFSLLVYGTFLFNSLVTPPKFLRPPEDPIAAPDEDAERRTLLAEHVLEETAALPADLGQSGYDVMPPHEHPDGSTVVVPVAEPPRR</sequence>
<evidence type="ECO:0000313" key="8">
    <source>
        <dbReference type="Proteomes" id="UP000016930"/>
    </source>
</evidence>
<keyword evidence="8" id="KW-1185">Reference proteome</keyword>
<dbReference type="InterPro" id="IPR007271">
    <property type="entry name" value="Nuc_sug_transpt"/>
</dbReference>
<evidence type="ECO:0000256" key="6">
    <source>
        <dbReference type="SAM" id="Phobius"/>
    </source>
</evidence>